<dbReference type="PROSITE" id="PS00907">
    <property type="entry name" value="UROD_2"/>
    <property type="match status" value="1"/>
</dbReference>
<dbReference type="Proteomes" id="UP000196655">
    <property type="component" value="Unassembled WGS sequence"/>
</dbReference>
<dbReference type="NCBIfam" id="TIGR01464">
    <property type="entry name" value="hemE"/>
    <property type="match status" value="1"/>
</dbReference>
<feature type="domain" description="Uroporphyrinogen decarboxylase (URO-D)" evidence="11">
    <location>
        <begin position="32"/>
        <end position="41"/>
    </location>
</feature>
<comment type="caution">
    <text evidence="8">Lacks conserved residue(s) required for the propagation of feature annotation.</text>
</comment>
<dbReference type="CDD" id="cd00717">
    <property type="entry name" value="URO-D"/>
    <property type="match status" value="1"/>
</dbReference>
<evidence type="ECO:0000256" key="3">
    <source>
        <dbReference type="ARBA" id="ARBA00012288"/>
    </source>
</evidence>
<keyword evidence="5 8" id="KW-0210">Decarboxylase</keyword>
<proteinExistence type="inferred from homology"/>
<dbReference type="EC" id="4.1.1.37" evidence="3 8"/>
<dbReference type="Gene3D" id="3.20.20.210">
    <property type="match status" value="1"/>
</dbReference>
<keyword evidence="4 8" id="KW-0963">Cytoplasm</keyword>
<keyword evidence="14" id="KW-1185">Reference proteome</keyword>
<dbReference type="InterPro" id="IPR000257">
    <property type="entry name" value="Uroporphyrinogen_deCOase"/>
</dbReference>
<dbReference type="HAMAP" id="MF_00218">
    <property type="entry name" value="URO_D"/>
    <property type="match status" value="1"/>
</dbReference>
<feature type="site" description="Transition state stabilizer" evidence="8">
    <location>
        <position position="87"/>
    </location>
</feature>
<comment type="subunit">
    <text evidence="8">Homodimer.</text>
</comment>
<evidence type="ECO:0000259" key="12">
    <source>
        <dbReference type="PROSITE" id="PS00907"/>
    </source>
</evidence>
<dbReference type="GO" id="GO:0019353">
    <property type="term" value="P:protoporphyrinogen IX biosynthetic process from glutamate"/>
    <property type="evidence" value="ECO:0007669"/>
    <property type="project" value="TreeGrafter"/>
</dbReference>
<comment type="similarity">
    <text evidence="2 8 10">Belongs to the uroporphyrinogen decarboxylase family.</text>
</comment>
<dbReference type="InterPro" id="IPR006361">
    <property type="entry name" value="Uroporphyrinogen_deCO2ase_HemE"/>
</dbReference>
<dbReference type="Pfam" id="PF01208">
    <property type="entry name" value="URO-D"/>
    <property type="match status" value="1"/>
</dbReference>
<dbReference type="STRING" id="1122125.GCA_000423185_01637"/>
<keyword evidence="7 8" id="KW-0627">Porphyrin biosynthesis</keyword>
<evidence type="ECO:0000256" key="9">
    <source>
        <dbReference type="RuleBase" id="RU000554"/>
    </source>
</evidence>
<dbReference type="EMBL" id="NHON01000026">
    <property type="protein sequence ID" value="OWJ66269.1"/>
    <property type="molecule type" value="Genomic_DNA"/>
</dbReference>
<keyword evidence="6 8" id="KW-0456">Lyase</keyword>
<feature type="binding site" evidence="8">
    <location>
        <position position="87"/>
    </location>
    <ligand>
        <name>substrate</name>
    </ligand>
</feature>
<comment type="caution">
    <text evidence="13">The sequence shown here is derived from an EMBL/GenBank/DDBJ whole genome shotgun (WGS) entry which is preliminary data.</text>
</comment>
<dbReference type="InterPro" id="IPR038071">
    <property type="entry name" value="UROD/MetE-like_sf"/>
</dbReference>
<dbReference type="PANTHER" id="PTHR21091">
    <property type="entry name" value="METHYLTETRAHYDROFOLATE:HOMOCYSTEINE METHYLTRANSFERASE RELATED"/>
    <property type="match status" value="1"/>
</dbReference>
<comment type="pathway">
    <text evidence="1 8 9">Porphyrin-containing compound metabolism; protoporphyrin-IX biosynthesis; coproporphyrinogen-III from 5-aminolevulinate: step 4/4.</text>
</comment>
<dbReference type="SUPFAM" id="SSF51726">
    <property type="entry name" value="UROD/MetE-like"/>
    <property type="match status" value="1"/>
</dbReference>
<dbReference type="PROSITE" id="PS00906">
    <property type="entry name" value="UROD_1"/>
    <property type="match status" value="1"/>
</dbReference>
<evidence type="ECO:0000256" key="4">
    <source>
        <dbReference type="ARBA" id="ARBA00022490"/>
    </source>
</evidence>
<evidence type="ECO:0000256" key="10">
    <source>
        <dbReference type="RuleBase" id="RU004169"/>
    </source>
</evidence>
<dbReference type="AlphaFoldDB" id="A0A211ZLX9"/>
<comment type="function">
    <text evidence="8">Catalyzes the decarboxylation of four acetate groups of uroporphyrinogen-III to yield coproporphyrinogen-III.</text>
</comment>
<feature type="domain" description="Uroporphyrinogen decarboxylase (URO-D)" evidence="12">
    <location>
        <begin position="151"/>
        <end position="167"/>
    </location>
</feature>
<dbReference type="OrthoDB" id="9806656at2"/>
<evidence type="ECO:0000313" key="14">
    <source>
        <dbReference type="Proteomes" id="UP000196655"/>
    </source>
</evidence>
<feature type="binding site" evidence="8">
    <location>
        <position position="334"/>
    </location>
    <ligand>
        <name>substrate</name>
    </ligand>
</feature>
<comment type="subcellular location">
    <subcellularLocation>
        <location evidence="8">Cytoplasm</location>
    </subcellularLocation>
</comment>
<evidence type="ECO:0000256" key="7">
    <source>
        <dbReference type="ARBA" id="ARBA00023244"/>
    </source>
</evidence>
<dbReference type="FunFam" id="3.20.20.210:FF:000007">
    <property type="entry name" value="Uroporphyrinogen decarboxylase"/>
    <property type="match status" value="1"/>
</dbReference>
<dbReference type="GO" id="GO:0005829">
    <property type="term" value="C:cytosol"/>
    <property type="evidence" value="ECO:0007669"/>
    <property type="project" value="TreeGrafter"/>
</dbReference>
<evidence type="ECO:0000256" key="1">
    <source>
        <dbReference type="ARBA" id="ARBA00004804"/>
    </source>
</evidence>
<dbReference type="UniPathway" id="UPA00251">
    <property type="reaction ID" value="UER00321"/>
</dbReference>
<evidence type="ECO:0000256" key="2">
    <source>
        <dbReference type="ARBA" id="ARBA00009935"/>
    </source>
</evidence>
<accession>A0A211ZLX9</accession>
<organism evidence="13 14">
    <name type="scientific">Inquilinus limosus</name>
    <dbReference type="NCBI Taxonomy" id="171674"/>
    <lineage>
        <taxon>Bacteria</taxon>
        <taxon>Pseudomonadati</taxon>
        <taxon>Pseudomonadota</taxon>
        <taxon>Alphaproteobacteria</taxon>
        <taxon>Rhodospirillales</taxon>
        <taxon>Rhodospirillaceae</taxon>
        <taxon>Inquilinus</taxon>
    </lineage>
</organism>
<evidence type="ECO:0000313" key="13">
    <source>
        <dbReference type="EMBL" id="OWJ66269.1"/>
    </source>
</evidence>
<gene>
    <name evidence="8" type="primary">hemE</name>
    <name evidence="13" type="ORF">BWR60_15400</name>
</gene>
<dbReference type="GO" id="GO:0004853">
    <property type="term" value="F:uroporphyrinogen decarboxylase activity"/>
    <property type="evidence" value="ECO:0007669"/>
    <property type="project" value="UniProtKB-UniRule"/>
</dbReference>
<comment type="catalytic activity">
    <reaction evidence="8 9">
        <text>uroporphyrinogen III + 4 H(+) = coproporphyrinogen III + 4 CO2</text>
        <dbReference type="Rhea" id="RHEA:19865"/>
        <dbReference type="ChEBI" id="CHEBI:15378"/>
        <dbReference type="ChEBI" id="CHEBI:16526"/>
        <dbReference type="ChEBI" id="CHEBI:57308"/>
        <dbReference type="ChEBI" id="CHEBI:57309"/>
        <dbReference type="EC" id="4.1.1.37"/>
    </reaction>
</comment>
<dbReference type="PANTHER" id="PTHR21091:SF169">
    <property type="entry name" value="UROPORPHYRINOGEN DECARBOXYLASE"/>
    <property type="match status" value="1"/>
</dbReference>
<evidence type="ECO:0000256" key="6">
    <source>
        <dbReference type="ARBA" id="ARBA00023239"/>
    </source>
</evidence>
<reference evidence="14" key="1">
    <citation type="submission" date="2017-05" db="EMBL/GenBank/DDBJ databases">
        <authorList>
            <person name="Macchi M."/>
            <person name="Festa S."/>
            <person name="Coppotelli B.M."/>
            <person name="Morelli I.S."/>
        </authorList>
    </citation>
    <scope>NUCLEOTIDE SEQUENCE [LARGE SCALE GENOMIC DNA]</scope>
    <source>
        <strain evidence="14">I</strain>
    </source>
</reference>
<evidence type="ECO:0000256" key="5">
    <source>
        <dbReference type="ARBA" id="ARBA00022793"/>
    </source>
</evidence>
<name>A0A211ZLX9_9PROT</name>
<dbReference type="RefSeq" id="WP_088151908.1">
    <property type="nucleotide sequence ID" value="NZ_NHON01000026.1"/>
</dbReference>
<feature type="binding site" evidence="8">
    <location>
        <begin position="37"/>
        <end position="41"/>
    </location>
    <ligand>
        <name>substrate</name>
    </ligand>
</feature>
<feature type="binding site" evidence="8">
    <location>
        <position position="218"/>
    </location>
    <ligand>
        <name>substrate</name>
    </ligand>
</feature>
<sequence>MIRDGQSREETSATPAKPFLRALAGKTLARPPVWLMRQAGRYLPEYRAVRAQAGSFLDLCYNPELAAEVTLQPIRRYGLDAAILFSDILVVPHALGQALDYVEGEGPKLEPVTNAAGIARLSAARLHEVLGPVYETVGRVAAALPPETALIGFAGAPWTVATYMVEGGGSKEYGVVKRLAYGEPETFGRLIDLLVEATSSYLLRQIQAGAEAVQLFDSWAGVLPEAEFERWVIAPTKRIVDAVRAAAPGVPIIGFPRGAGLLYERYLAETGVDAVGLDTTVPPAWAARALQLKAAVQGNLDPVLVLTGGEPMLRAADAITDALGHGPFVFNLGHGVLQKTPPEHVAALVRHLRGDGA</sequence>
<evidence type="ECO:0000256" key="8">
    <source>
        <dbReference type="HAMAP-Rule" id="MF_00218"/>
    </source>
</evidence>
<evidence type="ECO:0000259" key="11">
    <source>
        <dbReference type="PROSITE" id="PS00906"/>
    </source>
</evidence>
<feature type="binding site" evidence="8">
    <location>
        <position position="163"/>
    </location>
    <ligand>
        <name>substrate</name>
    </ligand>
</feature>
<protein>
    <recommendedName>
        <fullName evidence="3 8">Uroporphyrinogen decarboxylase</fullName>
        <shortName evidence="8">UPD</shortName>
        <shortName evidence="8">URO-D</shortName>
        <ecNumber evidence="3 8">4.1.1.37</ecNumber>
    </recommendedName>
</protein>